<dbReference type="GeneID" id="94375929"/>
<reference evidence="1 2" key="1">
    <citation type="submission" date="2021-07" db="EMBL/GenBank/DDBJ databases">
        <title>Isolation and characterization of bacteria from a gold mining with a capacity of golden bioaccumulation.</title>
        <authorList>
            <person name="Yang X.J."/>
        </authorList>
    </citation>
    <scope>NUCLEOTIDE SEQUENCE [LARGE SCALE GENOMIC DNA]</scope>
    <source>
        <strain evidence="1 2">Au29</strain>
    </source>
</reference>
<dbReference type="Proteomes" id="UP000824334">
    <property type="component" value="Chromosome"/>
</dbReference>
<proteinExistence type="predicted"/>
<protein>
    <submittedName>
        <fullName evidence="1">Uncharacterized protein</fullName>
    </submittedName>
</protein>
<organism evidence="1 2">
    <name type="scientific">Brevundimonas nasdae</name>
    <dbReference type="NCBI Taxonomy" id="172043"/>
    <lineage>
        <taxon>Bacteria</taxon>
        <taxon>Pseudomonadati</taxon>
        <taxon>Pseudomonadota</taxon>
        <taxon>Alphaproteobacteria</taxon>
        <taxon>Caulobacterales</taxon>
        <taxon>Caulobacteraceae</taxon>
        <taxon>Brevundimonas</taxon>
    </lineage>
</organism>
<sequence>MSRGAARSTYLSWLARALAPVDASASAGGPDDLVLGYATGYGRCDVEAFVRSLRAVHDGPVGLFVDPDPDFRAWLASQGVETLDPTACAGWAPLPVVARFGDYARLIESRSALRNVLLTDVRDVVFQASPFAQPITGLEVFVEDEDHSLGQNPFHSKYLRALAGDEVTDTIADRPCLCAGTIIGPAADVARLCRLILTLGAIPRSSVGGGFGIDQASLELAVHQGLVAACVRPNYSRVATLGQCIDGVGVDEDRITNPDGSISPVVHQYDRHPELMGLVRARWSAEARDRVRTGPQGLSRVQAKLKATLSRYLMEFR</sequence>
<dbReference type="EMBL" id="CP080034">
    <property type="protein sequence ID" value="QYC09263.1"/>
    <property type="molecule type" value="Genomic_DNA"/>
</dbReference>
<evidence type="ECO:0000313" key="1">
    <source>
        <dbReference type="EMBL" id="QYC09263.1"/>
    </source>
</evidence>
<accession>A0ABX8TDK0</accession>
<name>A0ABX8TDK0_9CAUL</name>
<keyword evidence="2" id="KW-1185">Reference proteome</keyword>
<gene>
    <name evidence="1" type="ORF">KWG56_11655</name>
</gene>
<evidence type="ECO:0000313" key="2">
    <source>
        <dbReference type="Proteomes" id="UP000824334"/>
    </source>
</evidence>
<dbReference type="RefSeq" id="WP_201096390.1">
    <property type="nucleotide sequence ID" value="NZ_BAAAEE010000003.1"/>
</dbReference>